<sequence length="263" mass="27657">MSALKRIKIGMALLVASLTFSSPVCAAIIYDFDIRVNFDGGLTASQQSIFSQAELFWETLIIGYRDEYAGPGLDISASGPAIDGPGGILGQAGPTFGIFLPTYVYATAGIMQFDAADLLNLEAQGSLLDVIIHEMAHVIGFGTLWSAPFNDVLDVNGNYVGAYGLAAYQLSNPGATFVPVEQGGGPGTAGGHWDETDGGGDPEIMTGWLDFPSSISLTTINSFADLGYVINPDYAVNINQVPAPSALALLLLGLFGLRKKLRN</sequence>
<evidence type="ECO:0000313" key="3">
    <source>
        <dbReference type="Proteomes" id="UP000663814"/>
    </source>
</evidence>
<comment type="caution">
    <text evidence="2">The sequence shown here is derived from an EMBL/GenBank/DDBJ whole genome shotgun (WGS) entry which is preliminary data.</text>
</comment>
<dbReference type="Proteomes" id="UP000663814">
    <property type="component" value="Unassembled WGS sequence"/>
</dbReference>
<gene>
    <name evidence="2" type="ORF">I4W93_017575</name>
</gene>
<name>A0ABS7XF97_9GAMM</name>
<dbReference type="EMBL" id="JAERPS020000007">
    <property type="protein sequence ID" value="MBZ9613407.1"/>
    <property type="molecule type" value="Genomic_DNA"/>
</dbReference>
<dbReference type="SUPFAM" id="SSF55486">
    <property type="entry name" value="Metalloproteases ('zincins'), catalytic domain"/>
    <property type="match status" value="1"/>
</dbReference>
<reference evidence="2 3" key="1">
    <citation type="submission" date="2020-12" db="EMBL/GenBank/DDBJ databases">
        <authorList>
            <person name="Ruan W."/>
            <person name="Khan S.A."/>
            <person name="Jeon C.O."/>
        </authorList>
    </citation>
    <scope>NUCLEOTIDE SEQUENCE [LARGE SCALE GENOMIC DNA]</scope>
    <source>
        <strain evidence="2 3">MA-13</strain>
    </source>
</reference>
<protein>
    <recommendedName>
        <fullName evidence="4">Peptidase</fullName>
    </recommendedName>
</protein>
<evidence type="ECO:0000256" key="1">
    <source>
        <dbReference type="SAM" id="SignalP"/>
    </source>
</evidence>
<feature type="signal peptide" evidence="1">
    <location>
        <begin position="1"/>
        <end position="26"/>
    </location>
</feature>
<keyword evidence="1" id="KW-0732">Signal</keyword>
<reference evidence="2 3" key="2">
    <citation type="submission" date="2021-08" db="EMBL/GenBank/DDBJ databases">
        <title>Rheinheimera aquimaris sp. nov., isolated from seawater of the East Sea in Korea.</title>
        <authorList>
            <person name="Kim K.H."/>
            <person name="Wenting R."/>
            <person name="Kim K.R."/>
            <person name="Jeon C.O."/>
        </authorList>
    </citation>
    <scope>NUCLEOTIDE SEQUENCE [LARGE SCALE GENOMIC DNA]</scope>
    <source>
        <strain evidence="2 3">MA-13</strain>
    </source>
</reference>
<keyword evidence="3" id="KW-1185">Reference proteome</keyword>
<evidence type="ECO:0008006" key="4">
    <source>
        <dbReference type="Google" id="ProtNLM"/>
    </source>
</evidence>
<organism evidence="2 3">
    <name type="scientific">Rheinheimera maricola</name>
    <dbReference type="NCBI Taxonomy" id="2793282"/>
    <lineage>
        <taxon>Bacteria</taxon>
        <taxon>Pseudomonadati</taxon>
        <taxon>Pseudomonadota</taxon>
        <taxon>Gammaproteobacteria</taxon>
        <taxon>Chromatiales</taxon>
        <taxon>Chromatiaceae</taxon>
        <taxon>Rheinheimera</taxon>
    </lineage>
</organism>
<proteinExistence type="predicted"/>
<accession>A0ABS7XF97</accession>
<evidence type="ECO:0000313" key="2">
    <source>
        <dbReference type="EMBL" id="MBZ9613407.1"/>
    </source>
</evidence>
<dbReference type="RefSeq" id="WP_205312158.1">
    <property type="nucleotide sequence ID" value="NZ_JAERPS020000007.1"/>
</dbReference>
<feature type="chain" id="PRO_5046977625" description="Peptidase" evidence="1">
    <location>
        <begin position="27"/>
        <end position="263"/>
    </location>
</feature>